<proteinExistence type="predicted"/>
<feature type="domain" description="Retrotransposon gag" evidence="2">
    <location>
        <begin position="56"/>
        <end position="121"/>
    </location>
</feature>
<name>A0A4P9WXX4_9FUNG</name>
<evidence type="ECO:0000313" key="4">
    <source>
        <dbReference type="Proteomes" id="UP000274922"/>
    </source>
</evidence>
<evidence type="ECO:0000256" key="1">
    <source>
        <dbReference type="SAM" id="MobiDB-lite"/>
    </source>
</evidence>
<gene>
    <name evidence="3" type="ORF">CXG81DRAFT_21419</name>
</gene>
<accession>A0A4P9WXX4</accession>
<dbReference type="InterPro" id="IPR005162">
    <property type="entry name" value="Retrotrans_gag_dom"/>
</dbReference>
<dbReference type="AlphaFoldDB" id="A0A4P9WXX4"/>
<feature type="region of interest" description="Disordered" evidence="1">
    <location>
        <begin position="1"/>
        <end position="31"/>
    </location>
</feature>
<keyword evidence="4" id="KW-1185">Reference proteome</keyword>
<dbReference type="Proteomes" id="UP000274922">
    <property type="component" value="Unassembled WGS sequence"/>
</dbReference>
<dbReference type="OrthoDB" id="2250058at2759"/>
<reference evidence="4" key="1">
    <citation type="journal article" date="2018" name="Nat. Microbiol.">
        <title>Leveraging single-cell genomics to expand the fungal tree of life.</title>
        <authorList>
            <person name="Ahrendt S.R."/>
            <person name="Quandt C.A."/>
            <person name="Ciobanu D."/>
            <person name="Clum A."/>
            <person name="Salamov A."/>
            <person name="Andreopoulos B."/>
            <person name="Cheng J.F."/>
            <person name="Woyke T."/>
            <person name="Pelin A."/>
            <person name="Henrissat B."/>
            <person name="Reynolds N.K."/>
            <person name="Benny G.L."/>
            <person name="Smith M.E."/>
            <person name="James T.Y."/>
            <person name="Grigoriev I.V."/>
        </authorList>
    </citation>
    <scope>NUCLEOTIDE SEQUENCE [LARGE SCALE GENOMIC DNA]</scope>
    <source>
        <strain evidence="4">ATCC 52028</strain>
    </source>
</reference>
<evidence type="ECO:0000259" key="2">
    <source>
        <dbReference type="Pfam" id="PF03732"/>
    </source>
</evidence>
<evidence type="ECO:0000313" key="3">
    <source>
        <dbReference type="EMBL" id="RKO98331.1"/>
    </source>
</evidence>
<sequence>MHGLPRPTAVSEQNNLLMGGPPSLRLKPSEDYDGKRDTEAINLWLFRAFYYCSSTDWWQHNLRLHVMPDWTTFCYELKRKLVPVLDLKNAKDKLRQCYQKTSVPRYAQEFENLKRLVPEGTFGLVYAFVFGVKPVLKARIRIKLPARPLPRPSLHYIE</sequence>
<organism evidence="3 4">
    <name type="scientific">Caulochytrium protostelioides</name>
    <dbReference type="NCBI Taxonomy" id="1555241"/>
    <lineage>
        <taxon>Eukaryota</taxon>
        <taxon>Fungi</taxon>
        <taxon>Fungi incertae sedis</taxon>
        <taxon>Chytridiomycota</taxon>
        <taxon>Chytridiomycota incertae sedis</taxon>
        <taxon>Chytridiomycetes</taxon>
        <taxon>Caulochytriales</taxon>
        <taxon>Caulochytriaceae</taxon>
        <taxon>Caulochytrium</taxon>
    </lineage>
</organism>
<protein>
    <recommendedName>
        <fullName evidence="2">Retrotransposon gag domain-containing protein</fullName>
    </recommendedName>
</protein>
<dbReference type="EMBL" id="ML014481">
    <property type="protein sequence ID" value="RKO98331.1"/>
    <property type="molecule type" value="Genomic_DNA"/>
</dbReference>
<dbReference type="Pfam" id="PF03732">
    <property type="entry name" value="Retrotrans_gag"/>
    <property type="match status" value="1"/>
</dbReference>